<organism evidence="4 7">
    <name type="scientific">Yersinia pekkanenii</name>
    <dbReference type="NCBI Taxonomy" id="1288385"/>
    <lineage>
        <taxon>Bacteria</taxon>
        <taxon>Pseudomonadati</taxon>
        <taxon>Pseudomonadota</taxon>
        <taxon>Gammaproteobacteria</taxon>
        <taxon>Enterobacterales</taxon>
        <taxon>Yersiniaceae</taxon>
        <taxon>Yersinia</taxon>
    </lineage>
</organism>
<keyword evidence="2" id="KW-1133">Transmembrane helix</keyword>
<protein>
    <submittedName>
        <fullName evidence="4">Type IV secretion system protein IcmP/DotM</fullName>
    </submittedName>
</protein>
<dbReference type="AlphaFoldDB" id="A0A0T9QX38"/>
<dbReference type="InterPro" id="IPR056464">
    <property type="entry name" value="DotM_C"/>
</dbReference>
<dbReference type="RefSeq" id="WP_012606354.1">
    <property type="nucleotide sequence ID" value="NZ_CAWMMU010000029.1"/>
</dbReference>
<dbReference type="EMBL" id="CQAZ01000040">
    <property type="protein sequence ID" value="CNI32359.1"/>
    <property type="molecule type" value="Genomic_DNA"/>
</dbReference>
<dbReference type="EMBL" id="CWJL01000029">
    <property type="protein sequence ID" value="CRY68975.1"/>
    <property type="molecule type" value="Genomic_DNA"/>
</dbReference>
<feature type="transmembrane region" description="Helical" evidence="2">
    <location>
        <begin position="12"/>
        <end position="31"/>
    </location>
</feature>
<reference evidence="5 6" key="3">
    <citation type="submission" date="2015-03" db="EMBL/GenBank/DDBJ databases">
        <authorList>
            <consortium name="Pathogen Informatics"/>
            <person name="Murphy D."/>
        </authorList>
    </citation>
    <scope>NUCLEOTIDE SEQUENCE [LARGE SCALE GENOMIC DNA]</scope>
    <source>
        <strain evidence="6">type strain: CIP110230</strain>
        <strain evidence="5">Type strain: CIP110230</strain>
    </source>
</reference>
<keyword evidence="6" id="KW-1185">Reference proteome</keyword>
<reference evidence="4" key="1">
    <citation type="submission" date="2015-03" db="EMBL/GenBank/DDBJ databases">
        <authorList>
            <person name="Murphy D."/>
        </authorList>
    </citation>
    <scope>NUCLEOTIDE SEQUENCE [LARGE SCALE GENOMIC DNA]</scope>
    <source>
        <strain evidence="4">A125KOH2</strain>
    </source>
</reference>
<dbReference type="Pfam" id="PF23127">
    <property type="entry name" value="DotM_C"/>
    <property type="match status" value="1"/>
</dbReference>
<accession>A0A0T9QX38</accession>
<gene>
    <name evidence="4" type="ORF">ERS008529_03699</name>
    <name evidence="5" type="ORF">ERS137968_04107</name>
</gene>
<keyword evidence="2" id="KW-0812">Transmembrane</keyword>
<evidence type="ECO:0000313" key="7">
    <source>
        <dbReference type="Proteomes" id="UP000045840"/>
    </source>
</evidence>
<keyword evidence="2" id="KW-0472">Membrane</keyword>
<feature type="transmembrane region" description="Helical" evidence="2">
    <location>
        <begin position="88"/>
        <end position="107"/>
    </location>
</feature>
<feature type="region of interest" description="Disordered" evidence="1">
    <location>
        <begin position="374"/>
        <end position="430"/>
    </location>
</feature>
<feature type="compositionally biased region" description="Acidic residues" evidence="1">
    <location>
        <begin position="374"/>
        <end position="392"/>
    </location>
</feature>
<dbReference type="Proteomes" id="UP000044625">
    <property type="component" value="Unassembled WGS sequence"/>
</dbReference>
<sequence>MDKRHNVTPENDWFLLLSAFIGVAVVFWIFLENIVYWSCTLLYYLWMFCDYPRIHTFVAERINLLAATANSADNITLMQWIDVMNRTAGILLLFLVPLAIMGIYATVTHPVNKTRREINIHTLPWIMARFSPAIIPALCYGDKKSQLLNVDPAEHRSALDPSEFAQRHKLVIDRRLDHDLTTKVFTRQLGLRISNLKMEDLNSYERALFAVFGLQFFLNDRKTAEKLLDTLNRSCLIKSRRDKGKIGYPVLSAASTAFKKISSNQAAQTWLKQHCYARTAIAALHANDLHLPNARFRWLKGLDRSLWYALCSSDRPKPFVEGAGIVTMAQWEREAAVHNERIPKPVVTYAVEGLELDLMTVGAIIDDRVPIEEDDFTFDDDPDDEGNSEEIEWTPPHPSPRGEVPKSPPNNAQPEPTRAPFSLKRPKSKF</sequence>
<dbReference type="Proteomes" id="UP000045840">
    <property type="component" value="Unassembled WGS sequence"/>
</dbReference>
<reference evidence="7" key="2">
    <citation type="submission" date="2015-03" db="EMBL/GenBank/DDBJ databases">
        <authorList>
            <consortium name="Pathogen Informatics"/>
        </authorList>
    </citation>
    <scope>NUCLEOTIDE SEQUENCE [LARGE SCALE GENOMIC DNA]</scope>
    <source>
        <strain evidence="7">A125KOH2</strain>
    </source>
</reference>
<proteinExistence type="predicted"/>
<name>A0A0T9QX38_9GAMM</name>
<evidence type="ECO:0000313" key="5">
    <source>
        <dbReference type="EMBL" id="CRY68975.1"/>
    </source>
</evidence>
<feature type="domain" description="DotM C-terminal cytoplasmic" evidence="3">
    <location>
        <begin position="181"/>
        <end position="355"/>
    </location>
</feature>
<evidence type="ECO:0000256" key="1">
    <source>
        <dbReference type="SAM" id="MobiDB-lite"/>
    </source>
</evidence>
<evidence type="ECO:0000256" key="2">
    <source>
        <dbReference type="SAM" id="Phobius"/>
    </source>
</evidence>
<evidence type="ECO:0000313" key="4">
    <source>
        <dbReference type="EMBL" id="CNI32359.1"/>
    </source>
</evidence>
<evidence type="ECO:0000313" key="6">
    <source>
        <dbReference type="Proteomes" id="UP000044625"/>
    </source>
</evidence>
<dbReference type="STRING" id="1288385.ERS137968_04107"/>
<evidence type="ECO:0000259" key="3">
    <source>
        <dbReference type="Pfam" id="PF23127"/>
    </source>
</evidence>